<dbReference type="RefSeq" id="WP_126779542.1">
    <property type="nucleotide sequence ID" value="NZ_CAUQJP010000010.1"/>
</dbReference>
<dbReference type="SUPFAM" id="SSF75169">
    <property type="entry name" value="DsrEFH-like"/>
    <property type="match status" value="1"/>
</dbReference>
<reference evidence="1 2" key="1">
    <citation type="submission" date="2017-05" db="EMBL/GenBank/DDBJ databases">
        <title>Vagococcus spp. assemblies.</title>
        <authorList>
            <person name="Gulvik C.A."/>
        </authorList>
    </citation>
    <scope>NUCLEOTIDE SEQUENCE [LARGE SCALE GENOMIC DNA]</scope>
    <source>
        <strain evidence="1 2">NCFB 2777</strain>
    </source>
</reference>
<dbReference type="InterPro" id="IPR003787">
    <property type="entry name" value="Sulphur_relay_DsrE/F-like"/>
</dbReference>
<dbReference type="EMBL" id="NGJU01000009">
    <property type="protein sequence ID" value="RST95736.1"/>
    <property type="molecule type" value="Genomic_DNA"/>
</dbReference>
<gene>
    <name evidence="1" type="ORF">CBF35_07125</name>
</gene>
<accession>A0A429ZPX7</accession>
<proteinExistence type="predicted"/>
<dbReference type="Proteomes" id="UP000287239">
    <property type="component" value="Unassembled WGS sequence"/>
</dbReference>
<dbReference type="InterPro" id="IPR027396">
    <property type="entry name" value="DsrEFH-like"/>
</dbReference>
<dbReference type="Gene3D" id="3.40.1260.10">
    <property type="entry name" value="DsrEFH-like"/>
    <property type="match status" value="1"/>
</dbReference>
<dbReference type="PANTHER" id="PTHR37691">
    <property type="entry name" value="BLR3518 PROTEIN"/>
    <property type="match status" value="1"/>
</dbReference>
<organism evidence="1 2">
    <name type="scientific">Vagococcus salmoninarum</name>
    <dbReference type="NCBI Taxonomy" id="2739"/>
    <lineage>
        <taxon>Bacteria</taxon>
        <taxon>Bacillati</taxon>
        <taxon>Bacillota</taxon>
        <taxon>Bacilli</taxon>
        <taxon>Lactobacillales</taxon>
        <taxon>Enterococcaceae</taxon>
        <taxon>Vagococcus</taxon>
    </lineage>
</organism>
<name>A0A429ZPX7_9ENTE</name>
<comment type="caution">
    <text evidence="1">The sequence shown here is derived from an EMBL/GenBank/DDBJ whole genome shotgun (WGS) entry which is preliminary data.</text>
</comment>
<keyword evidence="2" id="KW-1185">Reference proteome</keyword>
<dbReference type="PANTHER" id="PTHR37691:SF1">
    <property type="entry name" value="BLR3518 PROTEIN"/>
    <property type="match status" value="1"/>
</dbReference>
<dbReference type="Pfam" id="PF02635">
    <property type="entry name" value="DsrE"/>
    <property type="match status" value="1"/>
</dbReference>
<dbReference type="GeneID" id="98568136"/>
<dbReference type="OrthoDB" id="6412948at2"/>
<dbReference type="AlphaFoldDB" id="A0A429ZPX7"/>
<protein>
    <submittedName>
        <fullName evidence="1">Uncharacterized protein</fullName>
    </submittedName>
</protein>
<evidence type="ECO:0000313" key="1">
    <source>
        <dbReference type="EMBL" id="RST95736.1"/>
    </source>
</evidence>
<sequence length="109" mass="11875">MVKVVVHVSEAEKFSGALSNVKNLIKATEETLTIEVVANSQGVKAYLEPDYQAKVTVLRASGVTFSACQNSLNSLEINVADLLEGVEVVPAGIYRLVELQEDSYRYIKA</sequence>
<evidence type="ECO:0000313" key="2">
    <source>
        <dbReference type="Proteomes" id="UP000287239"/>
    </source>
</evidence>